<protein>
    <recommendedName>
        <fullName evidence="1">Radical SAM core domain-containing protein</fullName>
    </recommendedName>
</protein>
<name>A0A2N1PQD9_9BACT</name>
<dbReference type="InterPro" id="IPR058240">
    <property type="entry name" value="rSAM_sf"/>
</dbReference>
<proteinExistence type="predicted"/>
<dbReference type="PANTHER" id="PTHR42731:SF1">
    <property type="entry name" value="RADICAL SAM DOMAIN PROTEIN"/>
    <property type="match status" value="1"/>
</dbReference>
<dbReference type="SMART" id="SM00729">
    <property type="entry name" value="Elp3"/>
    <property type="match status" value="1"/>
</dbReference>
<evidence type="ECO:0000259" key="1">
    <source>
        <dbReference type="PROSITE" id="PS51918"/>
    </source>
</evidence>
<organism evidence="2 3">
    <name type="scientific">Candidatus Wallbacteria bacterium HGW-Wallbacteria-1</name>
    <dbReference type="NCBI Taxonomy" id="2013854"/>
    <lineage>
        <taxon>Bacteria</taxon>
        <taxon>Candidatus Walliibacteriota</taxon>
    </lineage>
</organism>
<dbReference type="Gene3D" id="3.30.750.200">
    <property type="match status" value="1"/>
</dbReference>
<comment type="caution">
    <text evidence="2">The sequence shown here is derived from an EMBL/GenBank/DDBJ whole genome shotgun (WGS) entry which is preliminary data.</text>
</comment>
<dbReference type="SFLD" id="SFLDG01082">
    <property type="entry name" value="B12-binding_domain_containing"/>
    <property type="match status" value="1"/>
</dbReference>
<dbReference type="CDD" id="cd01335">
    <property type="entry name" value="Radical_SAM"/>
    <property type="match status" value="1"/>
</dbReference>
<dbReference type="GO" id="GO:0003824">
    <property type="term" value="F:catalytic activity"/>
    <property type="evidence" value="ECO:0007669"/>
    <property type="project" value="InterPro"/>
</dbReference>
<dbReference type="GO" id="GO:0051536">
    <property type="term" value="F:iron-sulfur cluster binding"/>
    <property type="evidence" value="ECO:0007669"/>
    <property type="project" value="InterPro"/>
</dbReference>
<dbReference type="SUPFAM" id="SSF102114">
    <property type="entry name" value="Radical SAM enzymes"/>
    <property type="match status" value="1"/>
</dbReference>
<dbReference type="SFLD" id="SFLDS00029">
    <property type="entry name" value="Radical_SAM"/>
    <property type="match status" value="1"/>
</dbReference>
<reference evidence="2 3" key="1">
    <citation type="journal article" date="2017" name="ISME J.">
        <title>Potential for microbial H2 and metal transformations associated with novel bacteria and archaea in deep terrestrial subsurface sediments.</title>
        <authorList>
            <person name="Hernsdorf A.W."/>
            <person name="Amano Y."/>
            <person name="Miyakawa K."/>
            <person name="Ise K."/>
            <person name="Suzuki Y."/>
            <person name="Anantharaman K."/>
            <person name="Probst A."/>
            <person name="Burstein D."/>
            <person name="Thomas B.C."/>
            <person name="Banfield J.F."/>
        </authorList>
    </citation>
    <scope>NUCLEOTIDE SEQUENCE [LARGE SCALE GENOMIC DNA]</scope>
    <source>
        <strain evidence="2">HGW-Wallbacteria-1</strain>
    </source>
</reference>
<feature type="domain" description="Radical SAM core" evidence="1">
    <location>
        <begin position="239"/>
        <end position="481"/>
    </location>
</feature>
<dbReference type="PANTHER" id="PTHR42731">
    <property type="entry name" value="SLL1084 PROTEIN"/>
    <property type="match status" value="1"/>
</dbReference>
<dbReference type="Proteomes" id="UP000233256">
    <property type="component" value="Unassembled WGS sequence"/>
</dbReference>
<dbReference type="InterPro" id="IPR007197">
    <property type="entry name" value="rSAM"/>
</dbReference>
<dbReference type="InterPro" id="IPR006638">
    <property type="entry name" value="Elp3/MiaA/NifB-like_rSAM"/>
</dbReference>
<evidence type="ECO:0000313" key="2">
    <source>
        <dbReference type="EMBL" id="PKK90548.1"/>
    </source>
</evidence>
<dbReference type="EMBL" id="PGXC01000005">
    <property type="protein sequence ID" value="PKK90548.1"/>
    <property type="molecule type" value="Genomic_DNA"/>
</dbReference>
<dbReference type="Pfam" id="PF04055">
    <property type="entry name" value="Radical_SAM"/>
    <property type="match status" value="1"/>
</dbReference>
<dbReference type="Gene3D" id="3.30.750.210">
    <property type="match status" value="1"/>
</dbReference>
<gene>
    <name evidence="2" type="ORF">CVV64_09305</name>
</gene>
<dbReference type="InterPro" id="IPR045784">
    <property type="entry name" value="Radical_SAM_N2"/>
</dbReference>
<evidence type="ECO:0000313" key="3">
    <source>
        <dbReference type="Proteomes" id="UP000233256"/>
    </source>
</evidence>
<dbReference type="Pfam" id="PF19864">
    <property type="entry name" value="Radical_SAM_N2"/>
    <property type="match status" value="1"/>
</dbReference>
<accession>A0A2N1PQD9</accession>
<dbReference type="PROSITE" id="PS51918">
    <property type="entry name" value="RADICAL_SAM"/>
    <property type="match status" value="1"/>
</dbReference>
<dbReference type="AlphaFoldDB" id="A0A2N1PQD9"/>
<sequence>MGKKSSFSGRDRKRGTQASSVECDEIQLYLGTSHPPVAAVFPASYRVAAASLGFSMVVRNLGEFCSVHRFFLQNGQFISPDTRRSLRDYSMIYLSVAFEPDLMAISEALVCSGLVGLTRQRGHMDPIVIGGGVGVSLASKLAAAVLDISIAGEGDALLINGETVMMLLAREGARILLSTGGFNRSAGIERIADALMSEAVDSSVALTHPIGDVGGICLNVRGKSDLSKPVGSAFVSPDSEFSSIYLLEITRGCPGGCRFCFACHGYAPFRAAPLNSILAEINNLPERGVKGVGLVGAASCRHPQLGRIVESIAARDLRWTISSLSAEMVPDLDPLVLKSQKSVSIALESGSPEIRGFINKRGSVNSCLDALPFIASAGIRELRIYVMLGIPGETAADICMTADVIREIGETFRQLAGGGKTLVSVNPFIPKPGTPMWDQPMAGRKTIKNGVAVLRDRVGSSAVLKTESLETAFLQAFIGRLDDPFPLLGGEIGRREIEESVTR</sequence>